<keyword evidence="2" id="KW-1185">Reference proteome</keyword>
<organism evidence="1 2">
    <name type="scientific">Diatrype stigma</name>
    <dbReference type="NCBI Taxonomy" id="117547"/>
    <lineage>
        <taxon>Eukaryota</taxon>
        <taxon>Fungi</taxon>
        <taxon>Dikarya</taxon>
        <taxon>Ascomycota</taxon>
        <taxon>Pezizomycotina</taxon>
        <taxon>Sordariomycetes</taxon>
        <taxon>Xylariomycetidae</taxon>
        <taxon>Xylariales</taxon>
        <taxon>Diatrypaceae</taxon>
        <taxon>Diatrype</taxon>
    </lineage>
</organism>
<reference evidence="1 2" key="1">
    <citation type="submission" date="2024-02" db="EMBL/GenBank/DDBJ databases">
        <title>De novo assembly and annotation of 12 fungi associated with fruit tree decline syndrome in Ontario, Canada.</title>
        <authorList>
            <person name="Sulman M."/>
            <person name="Ellouze W."/>
            <person name="Ilyukhin E."/>
        </authorList>
    </citation>
    <scope>NUCLEOTIDE SEQUENCE [LARGE SCALE GENOMIC DNA]</scope>
    <source>
        <strain evidence="1 2">M11/M66-122</strain>
    </source>
</reference>
<gene>
    <name evidence="1" type="ORF">SLS62_000528</name>
</gene>
<accession>A0AAN9UZZ7</accession>
<evidence type="ECO:0000313" key="2">
    <source>
        <dbReference type="Proteomes" id="UP001320420"/>
    </source>
</evidence>
<evidence type="ECO:0000313" key="1">
    <source>
        <dbReference type="EMBL" id="KAK7757513.1"/>
    </source>
</evidence>
<name>A0AAN9UZZ7_9PEZI</name>
<sequence>MKLIVVVRDEWDNKKANFEKQLSDILTVPWTIDVNPNQIYAYAKDGYAKESLGNCLASYFEGAIYRLKEFVDSYGEHGLNQLNTISHAHAMTMDVDESKQFTYCGADIHEGKLRILFAEDRLGSNIDYALEKLVLLKALNNAPAPEGSGATLSFAARMDIQKEYSPKAEGIQKQIAELLARSDIKLNPNFEDTYAKLSEAGKDQSAEVRPDWQGLLGAFTRQYFEGLASQLKSQKFGEDDLLQEGLNEELTKGQIAFRIVDKLERDLYSEAVFEDGVLYLQVSDALRIRTRIHARHSSLTQRQCTPKTWGVNMDYTAEGLADIL</sequence>
<proteinExistence type="predicted"/>
<comment type="caution">
    <text evidence="1">The sequence shown here is derived from an EMBL/GenBank/DDBJ whole genome shotgun (WGS) entry which is preliminary data.</text>
</comment>
<dbReference type="Proteomes" id="UP001320420">
    <property type="component" value="Unassembled WGS sequence"/>
</dbReference>
<dbReference type="EMBL" id="JAKJXP020000002">
    <property type="protein sequence ID" value="KAK7757513.1"/>
    <property type="molecule type" value="Genomic_DNA"/>
</dbReference>
<protein>
    <submittedName>
        <fullName evidence="1">Uncharacterized protein</fullName>
    </submittedName>
</protein>
<dbReference type="AlphaFoldDB" id="A0AAN9UZZ7"/>